<keyword evidence="2" id="KW-1185">Reference proteome</keyword>
<comment type="caution">
    <text evidence="1">The sequence shown here is derived from an EMBL/GenBank/DDBJ whole genome shotgun (WGS) entry which is preliminary data.</text>
</comment>
<sequence length="365" mass="40559">MTLPLSLETEPPTLVRHPDLWFTDGSVVLQAESMLFRVHMSQLSRRSVIFHDMFSLPQPEVVTTHATRAPETYDGCPLLLLYDTSDDLANLLIAIYDGPTFGKNDYEDFAVVSGILRLSTKYVMDSLRSKALEHLSEAWPATLPGWDAREDRARSYEYECPTDNSYLYPSPIAVINLAREINAPALFISAFYDLSRYTYAQIFELSDDASARFRPASLPTGPRLPPAMLALSTGDMQRLALGKEAASLAVNAVIHGMGRGPHAHARKGSFSLYPHAAAPPNAAVCTTPGACRRDFAELVALATQHYVCDRERGCADPLYVAEELGALKSAELSECRACARALEVWAAKERERMWKMIPLWFRLDS</sequence>
<dbReference type="EMBL" id="MU275944">
    <property type="protein sequence ID" value="KAI0045721.1"/>
    <property type="molecule type" value="Genomic_DNA"/>
</dbReference>
<accession>A0ACB8RQ11</accession>
<dbReference type="Proteomes" id="UP000814033">
    <property type="component" value="Unassembled WGS sequence"/>
</dbReference>
<reference evidence="1" key="1">
    <citation type="submission" date="2021-02" db="EMBL/GenBank/DDBJ databases">
        <authorList>
            <consortium name="DOE Joint Genome Institute"/>
            <person name="Ahrendt S."/>
            <person name="Looney B.P."/>
            <person name="Miyauchi S."/>
            <person name="Morin E."/>
            <person name="Drula E."/>
            <person name="Courty P.E."/>
            <person name="Chicoki N."/>
            <person name="Fauchery L."/>
            <person name="Kohler A."/>
            <person name="Kuo A."/>
            <person name="Labutti K."/>
            <person name="Pangilinan J."/>
            <person name="Lipzen A."/>
            <person name="Riley R."/>
            <person name="Andreopoulos W."/>
            <person name="He G."/>
            <person name="Johnson J."/>
            <person name="Barry K.W."/>
            <person name="Grigoriev I.V."/>
            <person name="Nagy L."/>
            <person name="Hibbett D."/>
            <person name="Henrissat B."/>
            <person name="Matheny P.B."/>
            <person name="Labbe J."/>
            <person name="Martin F."/>
        </authorList>
    </citation>
    <scope>NUCLEOTIDE SEQUENCE</scope>
    <source>
        <strain evidence="1">FP105234-sp</strain>
    </source>
</reference>
<gene>
    <name evidence="1" type="ORF">FA95DRAFT_1560919</name>
</gene>
<evidence type="ECO:0000313" key="1">
    <source>
        <dbReference type="EMBL" id="KAI0045721.1"/>
    </source>
</evidence>
<reference evidence="1" key="2">
    <citation type="journal article" date="2022" name="New Phytol.">
        <title>Evolutionary transition to the ectomycorrhizal habit in the genomes of a hyperdiverse lineage of mushroom-forming fungi.</title>
        <authorList>
            <person name="Looney B."/>
            <person name="Miyauchi S."/>
            <person name="Morin E."/>
            <person name="Drula E."/>
            <person name="Courty P.E."/>
            <person name="Kohler A."/>
            <person name="Kuo A."/>
            <person name="LaButti K."/>
            <person name="Pangilinan J."/>
            <person name="Lipzen A."/>
            <person name="Riley R."/>
            <person name="Andreopoulos W."/>
            <person name="He G."/>
            <person name="Johnson J."/>
            <person name="Nolan M."/>
            <person name="Tritt A."/>
            <person name="Barry K.W."/>
            <person name="Grigoriev I.V."/>
            <person name="Nagy L.G."/>
            <person name="Hibbett D."/>
            <person name="Henrissat B."/>
            <person name="Matheny P.B."/>
            <person name="Labbe J."/>
            <person name="Martin F.M."/>
        </authorList>
    </citation>
    <scope>NUCLEOTIDE SEQUENCE</scope>
    <source>
        <strain evidence="1">FP105234-sp</strain>
    </source>
</reference>
<name>A0ACB8RQ11_9AGAM</name>
<proteinExistence type="predicted"/>
<organism evidence="1 2">
    <name type="scientific">Auriscalpium vulgare</name>
    <dbReference type="NCBI Taxonomy" id="40419"/>
    <lineage>
        <taxon>Eukaryota</taxon>
        <taxon>Fungi</taxon>
        <taxon>Dikarya</taxon>
        <taxon>Basidiomycota</taxon>
        <taxon>Agaricomycotina</taxon>
        <taxon>Agaricomycetes</taxon>
        <taxon>Russulales</taxon>
        <taxon>Auriscalpiaceae</taxon>
        <taxon>Auriscalpium</taxon>
    </lineage>
</organism>
<evidence type="ECO:0000313" key="2">
    <source>
        <dbReference type="Proteomes" id="UP000814033"/>
    </source>
</evidence>
<protein>
    <submittedName>
        <fullName evidence="1">Uncharacterized protein</fullName>
    </submittedName>
</protein>